<evidence type="ECO:0000313" key="2">
    <source>
        <dbReference type="Proteomes" id="UP000076871"/>
    </source>
</evidence>
<reference evidence="1 2" key="1">
    <citation type="journal article" date="2016" name="Mol. Biol. Evol.">
        <title>Comparative Genomics of Early-Diverging Mushroom-Forming Fungi Provides Insights into the Origins of Lignocellulose Decay Capabilities.</title>
        <authorList>
            <person name="Nagy L.G."/>
            <person name="Riley R."/>
            <person name="Tritt A."/>
            <person name="Adam C."/>
            <person name="Daum C."/>
            <person name="Floudas D."/>
            <person name="Sun H."/>
            <person name="Yadav J.S."/>
            <person name="Pangilinan J."/>
            <person name="Larsson K.H."/>
            <person name="Matsuura K."/>
            <person name="Barry K."/>
            <person name="Labutti K."/>
            <person name="Kuo R."/>
            <person name="Ohm R.A."/>
            <person name="Bhattacharya S.S."/>
            <person name="Shirouzu T."/>
            <person name="Yoshinaga Y."/>
            <person name="Martin F.M."/>
            <person name="Grigoriev I.V."/>
            <person name="Hibbett D.S."/>
        </authorList>
    </citation>
    <scope>NUCLEOTIDE SEQUENCE [LARGE SCALE GENOMIC DNA]</scope>
    <source>
        <strain evidence="1 2">93-53</strain>
    </source>
</reference>
<gene>
    <name evidence="1" type="ORF">LAESUDRAFT_756995</name>
</gene>
<dbReference type="InParanoid" id="A0A165FT62"/>
<proteinExistence type="predicted"/>
<organism evidence="1 2">
    <name type="scientific">Laetiporus sulphureus 93-53</name>
    <dbReference type="NCBI Taxonomy" id="1314785"/>
    <lineage>
        <taxon>Eukaryota</taxon>
        <taxon>Fungi</taxon>
        <taxon>Dikarya</taxon>
        <taxon>Basidiomycota</taxon>
        <taxon>Agaricomycotina</taxon>
        <taxon>Agaricomycetes</taxon>
        <taxon>Polyporales</taxon>
        <taxon>Laetiporus</taxon>
    </lineage>
</organism>
<name>A0A165FT62_9APHY</name>
<evidence type="ECO:0000313" key="1">
    <source>
        <dbReference type="EMBL" id="KZT09378.1"/>
    </source>
</evidence>
<dbReference type="EMBL" id="KV427612">
    <property type="protein sequence ID" value="KZT09378.1"/>
    <property type="molecule type" value="Genomic_DNA"/>
</dbReference>
<dbReference type="OrthoDB" id="2747179at2759"/>
<dbReference type="RefSeq" id="XP_040767118.1">
    <property type="nucleotide sequence ID" value="XM_040912240.1"/>
</dbReference>
<protein>
    <submittedName>
        <fullName evidence="1">Uncharacterized protein</fullName>
    </submittedName>
</protein>
<keyword evidence="2" id="KW-1185">Reference proteome</keyword>
<accession>A0A165FT62</accession>
<dbReference type="Proteomes" id="UP000076871">
    <property type="component" value="Unassembled WGS sequence"/>
</dbReference>
<sequence length="55" mass="6221">MKVDVVNFGAETSAQNDSRYSVKDIKEALEGMRQHYPTKSFDERVSQVSVMLGLQ</sequence>
<dbReference type="AlphaFoldDB" id="A0A165FT62"/>
<dbReference type="GeneID" id="63829268"/>